<dbReference type="AlphaFoldDB" id="A0A9N9RKW7"/>
<keyword evidence="5" id="KW-1185">Reference proteome</keyword>
<dbReference type="InterPro" id="IPR039353">
    <property type="entry name" value="TF_Adf1"/>
</dbReference>
<dbReference type="Proteomes" id="UP001153620">
    <property type="component" value="Chromosome 1"/>
</dbReference>
<comment type="subcellular location">
    <subcellularLocation>
        <location evidence="1">Nucleus</location>
    </subcellularLocation>
</comment>
<evidence type="ECO:0000313" key="5">
    <source>
        <dbReference type="Proteomes" id="UP001153620"/>
    </source>
</evidence>
<keyword evidence="1" id="KW-0539">Nucleus</keyword>
<accession>A0A9N9RKW7</accession>
<dbReference type="PROSITE" id="PS51031">
    <property type="entry name" value="BESS"/>
    <property type="match status" value="1"/>
</dbReference>
<dbReference type="InterPro" id="IPR006578">
    <property type="entry name" value="MADF-dom"/>
</dbReference>
<reference evidence="4" key="2">
    <citation type="submission" date="2022-10" db="EMBL/GenBank/DDBJ databases">
        <authorList>
            <consortium name="ENA_rothamsted_submissions"/>
            <consortium name="culmorum"/>
            <person name="King R."/>
        </authorList>
    </citation>
    <scope>NUCLEOTIDE SEQUENCE</scope>
</reference>
<name>A0A9N9RKW7_9DIPT</name>
<dbReference type="PROSITE" id="PS51029">
    <property type="entry name" value="MADF"/>
    <property type="match status" value="1"/>
</dbReference>
<organism evidence="4 5">
    <name type="scientific">Chironomus riparius</name>
    <dbReference type="NCBI Taxonomy" id="315576"/>
    <lineage>
        <taxon>Eukaryota</taxon>
        <taxon>Metazoa</taxon>
        <taxon>Ecdysozoa</taxon>
        <taxon>Arthropoda</taxon>
        <taxon>Hexapoda</taxon>
        <taxon>Insecta</taxon>
        <taxon>Pterygota</taxon>
        <taxon>Neoptera</taxon>
        <taxon>Endopterygota</taxon>
        <taxon>Diptera</taxon>
        <taxon>Nematocera</taxon>
        <taxon>Chironomoidea</taxon>
        <taxon>Chironomidae</taxon>
        <taxon>Chironominae</taxon>
        <taxon>Chironomus</taxon>
    </lineage>
</organism>
<evidence type="ECO:0008006" key="6">
    <source>
        <dbReference type="Google" id="ProtNLM"/>
    </source>
</evidence>
<dbReference type="Pfam" id="PF10545">
    <property type="entry name" value="MADF_DNA_bdg"/>
    <property type="match status" value="1"/>
</dbReference>
<dbReference type="PANTHER" id="PTHR12243:SF67">
    <property type="entry name" value="COREPRESSOR OF PANGOLIN, ISOFORM A-RELATED"/>
    <property type="match status" value="1"/>
</dbReference>
<dbReference type="PANTHER" id="PTHR12243">
    <property type="entry name" value="MADF DOMAIN TRANSCRIPTION FACTOR"/>
    <property type="match status" value="1"/>
</dbReference>
<dbReference type="SMART" id="SM00595">
    <property type="entry name" value="MADF"/>
    <property type="match status" value="1"/>
</dbReference>
<sequence length="343" mass="40342">MHIVNKSIAKNQAKQKNINYSVMELNGFVGRGRGVSTNVPESELIEQVKQRPLLYDKNVKDYRKPGISEQAWMEVANVLQTTVTNCRKRWKSLRDTFIKYYRLDVINRKNGKKNRKTWVYYSDLAFLIPHVDLYRLDDSMKGNESSHSDTIYMKEDYLEADDKHIYFTQDETTENDDSVTYQIKIAKGYDEEHISESIEEDNLLEGHYVEERLDDSAIMDLEDQVVVNKVMQKLETNEHTYMVIEQASEESIKESELEDTNSSYHQQSFKTENLESHIHTLPSSSQQKHVVDPDERYLLSCLPAFKRLTPQQKGLIRMGIERLFYEVEFQNDDEPRNKKMRNS</sequence>
<evidence type="ECO:0000256" key="1">
    <source>
        <dbReference type="PROSITE-ProRule" id="PRU00371"/>
    </source>
</evidence>
<evidence type="ECO:0000259" key="2">
    <source>
        <dbReference type="PROSITE" id="PS51029"/>
    </source>
</evidence>
<proteinExistence type="predicted"/>
<evidence type="ECO:0000313" key="4">
    <source>
        <dbReference type="EMBL" id="CAG9798655.1"/>
    </source>
</evidence>
<dbReference type="EMBL" id="OU895877">
    <property type="protein sequence ID" value="CAG9798655.1"/>
    <property type="molecule type" value="Genomic_DNA"/>
</dbReference>
<dbReference type="OrthoDB" id="5803771at2759"/>
<feature type="domain" description="MADF" evidence="2">
    <location>
        <begin position="43"/>
        <end position="132"/>
    </location>
</feature>
<dbReference type="InterPro" id="IPR004210">
    <property type="entry name" value="BESS_motif"/>
</dbReference>
<dbReference type="GO" id="GO:0005634">
    <property type="term" value="C:nucleus"/>
    <property type="evidence" value="ECO:0007669"/>
    <property type="project" value="UniProtKB-SubCell"/>
</dbReference>
<dbReference type="GO" id="GO:0006357">
    <property type="term" value="P:regulation of transcription by RNA polymerase II"/>
    <property type="evidence" value="ECO:0007669"/>
    <property type="project" value="TreeGrafter"/>
</dbReference>
<dbReference type="GO" id="GO:0005667">
    <property type="term" value="C:transcription regulator complex"/>
    <property type="evidence" value="ECO:0007669"/>
    <property type="project" value="TreeGrafter"/>
</dbReference>
<gene>
    <name evidence="4" type="ORF">CHIRRI_LOCUS1637</name>
</gene>
<feature type="domain" description="BESS" evidence="3">
    <location>
        <begin position="291"/>
        <end position="330"/>
    </location>
</feature>
<evidence type="ECO:0000259" key="3">
    <source>
        <dbReference type="PROSITE" id="PS51031"/>
    </source>
</evidence>
<protein>
    <recommendedName>
        <fullName evidence="6">Transcription factor Adf-1</fullName>
    </recommendedName>
</protein>
<dbReference type="GO" id="GO:0003677">
    <property type="term" value="F:DNA binding"/>
    <property type="evidence" value="ECO:0007669"/>
    <property type="project" value="InterPro"/>
</dbReference>
<dbReference type="Pfam" id="PF02944">
    <property type="entry name" value="BESS"/>
    <property type="match status" value="1"/>
</dbReference>
<reference evidence="4" key="1">
    <citation type="submission" date="2022-01" db="EMBL/GenBank/DDBJ databases">
        <authorList>
            <person name="King R."/>
        </authorList>
    </citation>
    <scope>NUCLEOTIDE SEQUENCE</scope>
</reference>